<sequence>MENSFHRRLESLSRHLMLQHSDTHLLRPNNLYALQLEPFDSIPVVIGGMVLDIHAKTSLPVHPRTTTPGKIQFIRGGVARNIAECMSRLGCKPFLISVVGHDMAGDLLLSHWKFAGLPTEGIQRCQDVATPTVSNVYDSNGELAIAIASVEAVEKALGPDWIWQFRRNISSTRVLMVDANMHPHSLESSCQIAAESGVQVWFEPVSVTKSKRVASVFQYVTCTFPNEDELISMANALSLDDQFHSIQRLDDNGNRRPIESIFRMLKPAIQVLLKKGIKIVIVTLGSDGILLCSREEPDFIREMVKSSKPRSCSRQLYELMSSRCPINQFVQAPKFKWSSSYPYVIHFPALPASVVSLTGAGDCLVGGTLASVCSGLDFMQSVAVGVATAKVAVESENNVPTEYCLTTVADDARRVFFTAKVLINQ</sequence>
<dbReference type="Proteomes" id="UP001234297">
    <property type="component" value="Chromosome 2"/>
</dbReference>
<reference evidence="1 2" key="1">
    <citation type="journal article" date="2022" name="Hortic Res">
        <title>A haplotype resolved chromosomal level avocado genome allows analysis of novel avocado genes.</title>
        <authorList>
            <person name="Nath O."/>
            <person name="Fletcher S.J."/>
            <person name="Hayward A."/>
            <person name="Shaw L.M."/>
            <person name="Masouleh A.K."/>
            <person name="Furtado A."/>
            <person name="Henry R.J."/>
            <person name="Mitter N."/>
        </authorList>
    </citation>
    <scope>NUCLEOTIDE SEQUENCE [LARGE SCALE GENOMIC DNA]</scope>
    <source>
        <strain evidence="2">cv. Hass</strain>
    </source>
</reference>
<accession>A0ACC2MBM8</accession>
<proteinExistence type="predicted"/>
<gene>
    <name evidence="1" type="ORF">MRB53_004799</name>
</gene>
<dbReference type="EMBL" id="CM056810">
    <property type="protein sequence ID" value="KAJ8643051.1"/>
    <property type="molecule type" value="Genomic_DNA"/>
</dbReference>
<organism evidence="1 2">
    <name type="scientific">Persea americana</name>
    <name type="common">Avocado</name>
    <dbReference type="NCBI Taxonomy" id="3435"/>
    <lineage>
        <taxon>Eukaryota</taxon>
        <taxon>Viridiplantae</taxon>
        <taxon>Streptophyta</taxon>
        <taxon>Embryophyta</taxon>
        <taxon>Tracheophyta</taxon>
        <taxon>Spermatophyta</taxon>
        <taxon>Magnoliopsida</taxon>
        <taxon>Magnoliidae</taxon>
        <taxon>Laurales</taxon>
        <taxon>Lauraceae</taxon>
        <taxon>Persea</taxon>
    </lineage>
</organism>
<protein>
    <submittedName>
        <fullName evidence="1">Uncharacterized protein</fullName>
    </submittedName>
</protein>
<evidence type="ECO:0000313" key="2">
    <source>
        <dbReference type="Proteomes" id="UP001234297"/>
    </source>
</evidence>
<keyword evidence="2" id="KW-1185">Reference proteome</keyword>
<name>A0ACC2MBM8_PERAE</name>
<evidence type="ECO:0000313" key="1">
    <source>
        <dbReference type="EMBL" id="KAJ8643051.1"/>
    </source>
</evidence>
<comment type="caution">
    <text evidence="1">The sequence shown here is derived from an EMBL/GenBank/DDBJ whole genome shotgun (WGS) entry which is preliminary data.</text>
</comment>